<sequence length="141" mass="14866">MPDLPAGEHAPGPRPPSERVRVTGPPRRGARRSTGAEQIDAGTAVGEVYLRSLLAEQLRLGLAVVATLALTLGSLPVVFYLAPGLADVRVLGVPLAWAVLAGAVYPFLFVLGWVHVRRSEANERDFAQLVAREEPPSGAGA</sequence>
<protein>
    <recommendedName>
        <fullName evidence="5">DUF485 domain-containing protein</fullName>
    </recommendedName>
</protein>
<organism evidence="3 4">
    <name type="scientific">Nocardioides zeae</name>
    <dbReference type="NCBI Taxonomy" id="1457234"/>
    <lineage>
        <taxon>Bacteria</taxon>
        <taxon>Bacillati</taxon>
        <taxon>Actinomycetota</taxon>
        <taxon>Actinomycetes</taxon>
        <taxon>Propionibacteriales</taxon>
        <taxon>Nocardioidaceae</taxon>
        <taxon>Nocardioides</taxon>
    </lineage>
</organism>
<evidence type="ECO:0000313" key="4">
    <source>
        <dbReference type="Proteomes" id="UP001239215"/>
    </source>
</evidence>
<dbReference type="AlphaFoldDB" id="A0AAJ1U6T1"/>
<keyword evidence="2" id="KW-1133">Transmembrane helix</keyword>
<dbReference type="Proteomes" id="UP001239215">
    <property type="component" value="Unassembled WGS sequence"/>
</dbReference>
<evidence type="ECO:0008006" key="5">
    <source>
        <dbReference type="Google" id="ProtNLM"/>
    </source>
</evidence>
<feature type="region of interest" description="Disordered" evidence="1">
    <location>
        <begin position="1"/>
        <end position="37"/>
    </location>
</feature>
<keyword evidence="2" id="KW-0472">Membrane</keyword>
<gene>
    <name evidence="3" type="ORF">QE405_002850</name>
</gene>
<evidence type="ECO:0000256" key="1">
    <source>
        <dbReference type="SAM" id="MobiDB-lite"/>
    </source>
</evidence>
<keyword evidence="2" id="KW-0812">Transmembrane</keyword>
<dbReference type="RefSeq" id="WP_307201917.1">
    <property type="nucleotide sequence ID" value="NZ_JAUTAN010000001.1"/>
</dbReference>
<accession>A0AAJ1U6T1</accession>
<reference evidence="3" key="1">
    <citation type="submission" date="2023-07" db="EMBL/GenBank/DDBJ databases">
        <title>Functional and genomic diversity of the sorghum phyllosphere microbiome.</title>
        <authorList>
            <person name="Shade A."/>
        </authorList>
    </citation>
    <scope>NUCLEOTIDE SEQUENCE</scope>
    <source>
        <strain evidence="3">SORGH_AS_1067</strain>
    </source>
</reference>
<feature type="transmembrane region" description="Helical" evidence="2">
    <location>
        <begin position="60"/>
        <end position="82"/>
    </location>
</feature>
<proteinExistence type="predicted"/>
<feature type="transmembrane region" description="Helical" evidence="2">
    <location>
        <begin position="94"/>
        <end position="114"/>
    </location>
</feature>
<dbReference type="EMBL" id="JAUTAN010000001">
    <property type="protein sequence ID" value="MDQ1105566.1"/>
    <property type="molecule type" value="Genomic_DNA"/>
</dbReference>
<evidence type="ECO:0000313" key="3">
    <source>
        <dbReference type="EMBL" id="MDQ1105566.1"/>
    </source>
</evidence>
<comment type="caution">
    <text evidence="3">The sequence shown here is derived from an EMBL/GenBank/DDBJ whole genome shotgun (WGS) entry which is preliminary data.</text>
</comment>
<evidence type="ECO:0000256" key="2">
    <source>
        <dbReference type="SAM" id="Phobius"/>
    </source>
</evidence>
<name>A0AAJ1U6T1_9ACTN</name>